<protein>
    <submittedName>
        <fullName evidence="2">Uncharacterized protein</fullName>
    </submittedName>
</protein>
<dbReference type="EMBL" id="JAUKTV010000004">
    <property type="protein sequence ID" value="KAK0739060.1"/>
    <property type="molecule type" value="Genomic_DNA"/>
</dbReference>
<name>A0AA40BRH8_9PEZI</name>
<feature type="transmembrane region" description="Helical" evidence="1">
    <location>
        <begin position="112"/>
        <end position="133"/>
    </location>
</feature>
<keyword evidence="1" id="KW-1133">Transmembrane helix</keyword>
<proteinExistence type="predicted"/>
<evidence type="ECO:0000313" key="2">
    <source>
        <dbReference type="EMBL" id="KAK0739060.1"/>
    </source>
</evidence>
<comment type="caution">
    <text evidence="2">The sequence shown here is derived from an EMBL/GenBank/DDBJ whole genome shotgun (WGS) entry which is preliminary data.</text>
</comment>
<evidence type="ECO:0000313" key="3">
    <source>
        <dbReference type="Proteomes" id="UP001172159"/>
    </source>
</evidence>
<sequence>MSQCILNIYTNINNKTFKDSIIGNNIAILNSISYGFKVKDGLNILNYLFIAFRSSIFYYYKGSILIYTFTLYFKIIAIGKGFSNNFFYNFNKLLKEDITFYPLQSLLYRFTLFYRLSIAALSLIIGLFIKALFLNIKLKERL</sequence>
<organism evidence="2 3">
    <name type="scientific">Apiosordaria backusii</name>
    <dbReference type="NCBI Taxonomy" id="314023"/>
    <lineage>
        <taxon>Eukaryota</taxon>
        <taxon>Fungi</taxon>
        <taxon>Dikarya</taxon>
        <taxon>Ascomycota</taxon>
        <taxon>Pezizomycotina</taxon>
        <taxon>Sordariomycetes</taxon>
        <taxon>Sordariomycetidae</taxon>
        <taxon>Sordariales</taxon>
        <taxon>Lasiosphaeriaceae</taxon>
        <taxon>Apiosordaria</taxon>
    </lineage>
</organism>
<evidence type="ECO:0000256" key="1">
    <source>
        <dbReference type="SAM" id="Phobius"/>
    </source>
</evidence>
<accession>A0AA40BRH8</accession>
<dbReference type="AlphaFoldDB" id="A0AA40BRH8"/>
<reference evidence="2" key="1">
    <citation type="submission" date="2023-06" db="EMBL/GenBank/DDBJ databases">
        <title>Genome-scale phylogeny and comparative genomics of the fungal order Sordariales.</title>
        <authorList>
            <consortium name="Lawrence Berkeley National Laboratory"/>
            <person name="Hensen N."/>
            <person name="Bonometti L."/>
            <person name="Westerberg I."/>
            <person name="Brannstrom I.O."/>
            <person name="Guillou S."/>
            <person name="Cros-Aarteil S."/>
            <person name="Calhoun S."/>
            <person name="Haridas S."/>
            <person name="Kuo A."/>
            <person name="Mondo S."/>
            <person name="Pangilinan J."/>
            <person name="Riley R."/>
            <person name="Labutti K."/>
            <person name="Andreopoulos B."/>
            <person name="Lipzen A."/>
            <person name="Chen C."/>
            <person name="Yanf M."/>
            <person name="Daum C."/>
            <person name="Ng V."/>
            <person name="Clum A."/>
            <person name="Steindorff A."/>
            <person name="Ohm R."/>
            <person name="Martin F."/>
            <person name="Silar P."/>
            <person name="Natvig D."/>
            <person name="Lalanne C."/>
            <person name="Gautier V."/>
            <person name="Ament-Velasquez S.L."/>
            <person name="Kruys A."/>
            <person name="Hutchinson M.I."/>
            <person name="Powell A.J."/>
            <person name="Barry K."/>
            <person name="Miller A.N."/>
            <person name="Grigoriev I.V."/>
            <person name="Debuchy R."/>
            <person name="Gladieux P."/>
            <person name="Thoren M.H."/>
            <person name="Johannesson H."/>
        </authorList>
    </citation>
    <scope>NUCLEOTIDE SEQUENCE</scope>
    <source>
        <strain evidence="2">CBS 540.89</strain>
    </source>
</reference>
<feature type="transmembrane region" description="Helical" evidence="1">
    <location>
        <begin position="58"/>
        <end position="79"/>
    </location>
</feature>
<keyword evidence="3" id="KW-1185">Reference proteome</keyword>
<dbReference type="Proteomes" id="UP001172159">
    <property type="component" value="Unassembled WGS sequence"/>
</dbReference>
<gene>
    <name evidence="2" type="ORF">B0T21DRAFT_346420</name>
</gene>
<keyword evidence="1" id="KW-0472">Membrane</keyword>
<keyword evidence="1" id="KW-0812">Transmembrane</keyword>